<dbReference type="GO" id="GO:0016020">
    <property type="term" value="C:membrane"/>
    <property type="evidence" value="ECO:0007669"/>
    <property type="project" value="UniProtKB-SubCell"/>
</dbReference>
<organism evidence="8 9">
    <name type="scientific">Anaeramoeba ignava</name>
    <name type="common">Anaerobic marine amoeba</name>
    <dbReference type="NCBI Taxonomy" id="1746090"/>
    <lineage>
        <taxon>Eukaryota</taxon>
        <taxon>Metamonada</taxon>
        <taxon>Anaeramoebidae</taxon>
        <taxon>Anaeramoeba</taxon>
    </lineage>
</organism>
<name>A0A9Q0L951_ANAIG</name>
<dbReference type="InterPro" id="IPR039031">
    <property type="entry name" value="Mucolipin"/>
</dbReference>
<evidence type="ECO:0000256" key="5">
    <source>
        <dbReference type="SAM" id="MobiDB-lite"/>
    </source>
</evidence>
<feature type="transmembrane region" description="Helical" evidence="6">
    <location>
        <begin position="255"/>
        <end position="277"/>
    </location>
</feature>
<evidence type="ECO:0000259" key="7">
    <source>
        <dbReference type="Pfam" id="PF08016"/>
    </source>
</evidence>
<dbReference type="Gene3D" id="1.10.287.70">
    <property type="match status" value="1"/>
</dbReference>
<dbReference type="AlphaFoldDB" id="A0A9Q0L951"/>
<evidence type="ECO:0000256" key="2">
    <source>
        <dbReference type="ARBA" id="ARBA00022692"/>
    </source>
</evidence>
<dbReference type="Proteomes" id="UP001149090">
    <property type="component" value="Unassembled WGS sequence"/>
</dbReference>
<keyword evidence="3 6" id="KW-1133">Transmembrane helix</keyword>
<evidence type="ECO:0000256" key="4">
    <source>
        <dbReference type="ARBA" id="ARBA00023136"/>
    </source>
</evidence>
<reference evidence="8" key="1">
    <citation type="submission" date="2022-10" db="EMBL/GenBank/DDBJ databases">
        <title>Novel sulphate-reducing endosymbionts in the free-living metamonad Anaeramoeba.</title>
        <authorList>
            <person name="Jerlstrom-Hultqvist J."/>
            <person name="Cepicka I."/>
            <person name="Gallot-Lavallee L."/>
            <person name="Salas-Leiva D."/>
            <person name="Curtis B.A."/>
            <person name="Zahonova K."/>
            <person name="Pipaliya S."/>
            <person name="Dacks J."/>
            <person name="Roger A.J."/>
        </authorList>
    </citation>
    <scope>NUCLEOTIDE SEQUENCE</scope>
    <source>
        <strain evidence="8">BMAN</strain>
    </source>
</reference>
<gene>
    <name evidence="8" type="ORF">M0811_02649</name>
</gene>
<comment type="subcellular location">
    <subcellularLocation>
        <location evidence="1">Membrane</location>
        <topology evidence="1">Multi-pass membrane protein</topology>
    </subcellularLocation>
</comment>
<dbReference type="OMA" id="SPMQENV"/>
<accession>A0A9Q0L951</accession>
<keyword evidence="2 6" id="KW-0812">Transmembrane</keyword>
<evidence type="ECO:0000313" key="9">
    <source>
        <dbReference type="Proteomes" id="UP001149090"/>
    </source>
</evidence>
<keyword evidence="9" id="KW-1185">Reference proteome</keyword>
<evidence type="ECO:0000313" key="8">
    <source>
        <dbReference type="EMBL" id="KAJ5068706.1"/>
    </source>
</evidence>
<dbReference type="PANTHER" id="PTHR12127:SF7">
    <property type="entry name" value="SD02261P"/>
    <property type="match status" value="1"/>
</dbReference>
<feature type="transmembrane region" description="Helical" evidence="6">
    <location>
        <begin position="464"/>
        <end position="485"/>
    </location>
</feature>
<evidence type="ECO:0000256" key="6">
    <source>
        <dbReference type="SAM" id="Phobius"/>
    </source>
</evidence>
<protein>
    <submittedName>
        <fullName evidence="8">Mucolipin</fullName>
    </submittedName>
</protein>
<dbReference type="InterPro" id="IPR013122">
    <property type="entry name" value="PKD1_2_channel"/>
</dbReference>
<comment type="caution">
    <text evidence="8">The sequence shown here is derived from an EMBL/GenBank/DDBJ whole genome shotgun (WGS) entry which is preliminary data.</text>
</comment>
<feature type="transmembrane region" description="Helical" evidence="6">
    <location>
        <begin position="355"/>
        <end position="376"/>
    </location>
</feature>
<feature type="transmembrane region" description="Helical" evidence="6">
    <location>
        <begin position="323"/>
        <end position="343"/>
    </location>
</feature>
<feature type="compositionally biased region" description="Polar residues" evidence="5">
    <location>
        <begin position="514"/>
        <end position="535"/>
    </location>
</feature>
<keyword evidence="4 6" id="KW-0472">Membrane</keyword>
<evidence type="ECO:0000256" key="3">
    <source>
        <dbReference type="ARBA" id="ARBA00022989"/>
    </source>
</evidence>
<feature type="region of interest" description="Disordered" evidence="5">
    <location>
        <begin position="514"/>
        <end position="536"/>
    </location>
</feature>
<feature type="transmembrane region" description="Helical" evidence="6">
    <location>
        <begin position="396"/>
        <end position="417"/>
    </location>
</feature>
<dbReference type="OrthoDB" id="263481at2759"/>
<dbReference type="Pfam" id="PF08016">
    <property type="entry name" value="PKD_channel"/>
    <property type="match status" value="1"/>
</dbReference>
<dbReference type="EMBL" id="JAPDFW010000114">
    <property type="protein sequence ID" value="KAJ5068706.1"/>
    <property type="molecule type" value="Genomic_DNA"/>
</dbReference>
<dbReference type="GO" id="GO:0072345">
    <property type="term" value="F:NAADP-sensitive calcium-release channel activity"/>
    <property type="evidence" value="ECO:0007669"/>
    <property type="project" value="TreeGrafter"/>
</dbReference>
<dbReference type="PANTHER" id="PTHR12127">
    <property type="entry name" value="MUCOLIPIN"/>
    <property type="match status" value="1"/>
</dbReference>
<feature type="domain" description="Polycystin cation channel PKD1/PKD2" evidence="7">
    <location>
        <begin position="356"/>
        <end position="487"/>
    </location>
</feature>
<sequence length="572" mass="66676">MSTKYCGCLHHKVPREKYFSLSPWKKFWKYRRIPMRFILHILLAVLLSAQIVLASRYTSRYYQDNQNTFIHAFISDPSLYKESMTGLIRTDIYNIDDFLQAIKLTSTTYYNFSGNALGYYEYFYDSDGTIECPIMKTTLFKNTKFDNISMGGRYNSETITESFPLCPDSLLGPFQNKSITEIHEIMAQYKTSNIKISFKTIYPSDPPFCIIWSVINTFDYEVRSGVINSYIQTQTELCSDEYEPKIKDILGGISVIYAFIIIIASIWLFALTIRTLLYEYSLYRQFKKIAPTQIIELTDNTDQNSNPVHPKARSKLRSEFIDYWHIATLVSCILNVVSENFFINAKIYGKKNGIYIEDIFMGFTCFLACYILTYYFQWHERFYILITTLKEALPDVIRCILGTLPMFFGFTFMATIFYGSYSLVFSTIDQSAVTLFAVMNGDVIRDSFNRSFRHSNSMAFISRVYEYIFVCIFMYTFLNVFITIVEEARIKADEIRTTQQAKARRQIKRMLSQTRNMVSSSRFDVESTSDTQSSVDLRETDTQPVLFRNVLSRAIYNQEVTLDNQESTKSSN</sequence>
<proteinExistence type="predicted"/>
<evidence type="ECO:0000256" key="1">
    <source>
        <dbReference type="ARBA" id="ARBA00004141"/>
    </source>
</evidence>